<name>A0A8X6PQ34_NEPPI</name>
<proteinExistence type="predicted"/>
<dbReference type="AlphaFoldDB" id="A0A8X6PQ34"/>
<accession>A0A8X6PQ34</accession>
<keyword evidence="2" id="KW-1185">Reference proteome</keyword>
<protein>
    <submittedName>
        <fullName evidence="1">Uncharacterized protein</fullName>
    </submittedName>
</protein>
<evidence type="ECO:0000313" key="1">
    <source>
        <dbReference type="EMBL" id="GFT82708.1"/>
    </source>
</evidence>
<evidence type="ECO:0000313" key="2">
    <source>
        <dbReference type="Proteomes" id="UP000887013"/>
    </source>
</evidence>
<comment type="caution">
    <text evidence="1">The sequence shown here is derived from an EMBL/GenBank/DDBJ whole genome shotgun (WGS) entry which is preliminary data.</text>
</comment>
<dbReference type="Proteomes" id="UP000887013">
    <property type="component" value="Unassembled WGS sequence"/>
</dbReference>
<reference evidence="1" key="1">
    <citation type="submission" date="2020-08" db="EMBL/GenBank/DDBJ databases">
        <title>Multicomponent nature underlies the extraordinary mechanical properties of spider dragline silk.</title>
        <authorList>
            <person name="Kono N."/>
            <person name="Nakamura H."/>
            <person name="Mori M."/>
            <person name="Yoshida Y."/>
            <person name="Ohtoshi R."/>
            <person name="Malay A.D."/>
            <person name="Moran D.A.P."/>
            <person name="Tomita M."/>
            <person name="Numata K."/>
            <person name="Arakawa K."/>
        </authorList>
    </citation>
    <scope>NUCLEOTIDE SEQUENCE</scope>
</reference>
<sequence length="129" mass="14616">MSKYPNLSLLLGINEGKGEGLLQLCKKSKVHDSFYGKVHDSFYGKVHDSFYGKVHDTWKCRSLMCLPGYTKRDGFCVLRDATTHISGAGEISIVLQHETEGSRSKERGKDVFYISTNINSRFKMILYSL</sequence>
<organism evidence="1 2">
    <name type="scientific">Nephila pilipes</name>
    <name type="common">Giant wood spider</name>
    <name type="synonym">Nephila maculata</name>
    <dbReference type="NCBI Taxonomy" id="299642"/>
    <lineage>
        <taxon>Eukaryota</taxon>
        <taxon>Metazoa</taxon>
        <taxon>Ecdysozoa</taxon>
        <taxon>Arthropoda</taxon>
        <taxon>Chelicerata</taxon>
        <taxon>Arachnida</taxon>
        <taxon>Araneae</taxon>
        <taxon>Araneomorphae</taxon>
        <taxon>Entelegynae</taxon>
        <taxon>Araneoidea</taxon>
        <taxon>Nephilidae</taxon>
        <taxon>Nephila</taxon>
    </lineage>
</organism>
<gene>
    <name evidence="1" type="ORF">NPIL_484651</name>
</gene>
<dbReference type="EMBL" id="BMAW01072403">
    <property type="protein sequence ID" value="GFT82708.1"/>
    <property type="molecule type" value="Genomic_DNA"/>
</dbReference>